<keyword evidence="2" id="KW-1185">Reference proteome</keyword>
<gene>
    <name evidence="1" type="ORF">PR048_013489</name>
</gene>
<comment type="caution">
    <text evidence="1">The sequence shown here is derived from an EMBL/GenBank/DDBJ whole genome shotgun (WGS) entry which is preliminary data.</text>
</comment>
<evidence type="ECO:0000313" key="2">
    <source>
        <dbReference type="Proteomes" id="UP001159363"/>
    </source>
</evidence>
<proteinExistence type="predicted"/>
<organism evidence="1 2">
    <name type="scientific">Dryococelus australis</name>
    <dbReference type="NCBI Taxonomy" id="614101"/>
    <lineage>
        <taxon>Eukaryota</taxon>
        <taxon>Metazoa</taxon>
        <taxon>Ecdysozoa</taxon>
        <taxon>Arthropoda</taxon>
        <taxon>Hexapoda</taxon>
        <taxon>Insecta</taxon>
        <taxon>Pterygota</taxon>
        <taxon>Neoptera</taxon>
        <taxon>Polyneoptera</taxon>
        <taxon>Phasmatodea</taxon>
        <taxon>Verophasmatodea</taxon>
        <taxon>Anareolatae</taxon>
        <taxon>Phasmatidae</taxon>
        <taxon>Eurycanthinae</taxon>
        <taxon>Dryococelus</taxon>
    </lineage>
</organism>
<name>A0ABQ9HT56_9NEOP</name>
<evidence type="ECO:0000313" key="1">
    <source>
        <dbReference type="EMBL" id="KAJ8887274.1"/>
    </source>
</evidence>
<dbReference type="EMBL" id="JARBHB010000004">
    <property type="protein sequence ID" value="KAJ8887274.1"/>
    <property type="molecule type" value="Genomic_DNA"/>
</dbReference>
<sequence>MGSAMENFQDIKCSWCSQQHYRKIELLNNFAVVCSIKKGKHFDKVVNVISEECDVNTDYYCHSITSCMNSVLSWHPKLVLENCIKCNFKLVTGYDVNLFPISVFENVQCKC</sequence>
<dbReference type="Proteomes" id="UP001159363">
    <property type="component" value="Chromosome X"/>
</dbReference>
<protein>
    <submittedName>
        <fullName evidence="1">Uncharacterized protein</fullName>
    </submittedName>
</protein>
<accession>A0ABQ9HT56</accession>
<reference evidence="1 2" key="1">
    <citation type="submission" date="2023-02" db="EMBL/GenBank/DDBJ databases">
        <title>LHISI_Scaffold_Assembly.</title>
        <authorList>
            <person name="Stuart O.P."/>
            <person name="Cleave R."/>
            <person name="Magrath M.J.L."/>
            <person name="Mikheyev A.S."/>
        </authorList>
    </citation>
    <scope>NUCLEOTIDE SEQUENCE [LARGE SCALE GENOMIC DNA]</scope>
    <source>
        <strain evidence="1">Daus_M_001</strain>
        <tissue evidence="1">Leg muscle</tissue>
    </source>
</reference>